<comment type="caution">
    <text evidence="2">The sequence shown here is derived from an EMBL/GenBank/DDBJ whole genome shotgun (WGS) entry which is preliminary data.</text>
</comment>
<reference evidence="2" key="1">
    <citation type="journal article" date="2021" name="Open Biol.">
        <title>Shared evolutionary footprints suggest mitochondrial oxidative damage underlies multiple complex I losses in fungi.</title>
        <authorList>
            <person name="Schikora-Tamarit M.A."/>
            <person name="Marcet-Houben M."/>
            <person name="Nosek J."/>
            <person name="Gabaldon T."/>
        </authorList>
    </citation>
    <scope>NUCLEOTIDE SEQUENCE</scope>
    <source>
        <strain evidence="2">CBS6075</strain>
    </source>
</reference>
<reference evidence="2" key="2">
    <citation type="submission" date="2021-01" db="EMBL/GenBank/DDBJ databases">
        <authorList>
            <person name="Schikora-Tamarit M.A."/>
        </authorList>
    </citation>
    <scope>NUCLEOTIDE SEQUENCE</scope>
    <source>
        <strain evidence="2">CBS6075</strain>
    </source>
</reference>
<dbReference type="EMBL" id="JAEUBE010000504">
    <property type="protein sequence ID" value="KAH3660281.1"/>
    <property type="molecule type" value="Genomic_DNA"/>
</dbReference>
<gene>
    <name evidence="2" type="ORF">OGAPHI_006867</name>
</gene>
<evidence type="ECO:0000313" key="2">
    <source>
        <dbReference type="EMBL" id="KAH3660281.1"/>
    </source>
</evidence>
<protein>
    <submittedName>
        <fullName evidence="2">Uncharacterized protein</fullName>
    </submittedName>
</protein>
<accession>A0A9P8NW36</accession>
<keyword evidence="1" id="KW-0472">Membrane</keyword>
<dbReference type="Proteomes" id="UP000769157">
    <property type="component" value="Unassembled WGS sequence"/>
</dbReference>
<organism evidence="2 3">
    <name type="scientific">Ogataea philodendri</name>
    <dbReference type="NCBI Taxonomy" id="1378263"/>
    <lineage>
        <taxon>Eukaryota</taxon>
        <taxon>Fungi</taxon>
        <taxon>Dikarya</taxon>
        <taxon>Ascomycota</taxon>
        <taxon>Saccharomycotina</taxon>
        <taxon>Pichiomycetes</taxon>
        <taxon>Pichiales</taxon>
        <taxon>Pichiaceae</taxon>
        <taxon>Ogataea</taxon>
    </lineage>
</organism>
<sequence>MAVSAIAFPEDVGQAPAIRQHSTLRYLLRLLSVSGYSMAGVYLFVYVVLKPMLKLSFERRRELATHCFHKLESLYGTIVQKVRFVPSVELNYRGILYKDVMCSTGDEPQEEVMRQEPRGVHFDDEIDRVDLKKQYLSTTTVLGSHLEGLRDTLKKLKVSSYNTKDTPSTFGGRLSMTDVSEMRPLMFQIKQLKNCVEMVSSDHPREYLFRRSVNYARNSRNLNIADDLRQELADLHALVNPAKN</sequence>
<dbReference type="OrthoDB" id="3995126at2759"/>
<keyword evidence="1" id="KW-0812">Transmembrane</keyword>
<dbReference type="AlphaFoldDB" id="A0A9P8NW36"/>
<proteinExistence type="predicted"/>
<evidence type="ECO:0000313" key="3">
    <source>
        <dbReference type="Proteomes" id="UP000769157"/>
    </source>
</evidence>
<keyword evidence="3" id="KW-1185">Reference proteome</keyword>
<feature type="transmembrane region" description="Helical" evidence="1">
    <location>
        <begin position="26"/>
        <end position="49"/>
    </location>
</feature>
<dbReference type="GeneID" id="70238831"/>
<dbReference type="RefSeq" id="XP_046057984.1">
    <property type="nucleotide sequence ID" value="XM_046208199.1"/>
</dbReference>
<evidence type="ECO:0000256" key="1">
    <source>
        <dbReference type="SAM" id="Phobius"/>
    </source>
</evidence>
<keyword evidence="1" id="KW-1133">Transmembrane helix</keyword>
<name>A0A9P8NW36_9ASCO</name>